<sequence length="477" mass="46938">MHSGYMSDKDAGEQEFDGRDAPAERTDQGGLGGPASGSTAEAADASPWSAAGQAARQPAPEGQQPPEPDPAATPPSGIYRIGPQGTGRLPGSSYGPGAAPPPPPGYQMSTGMPGGRPGGSTQLSGRTKLVAGVAALALVVGGAAGALGGQLFGDSGGPSVSSLDTPPPARQASDAPEGSIESVAQKVTPSVAQLQVQGAQGASEGSAFVISTDGYLLTNNHVVEGAKQGGAIQAVFHDGTRASAEVVGTDPNADLAVVKVEGVDNLTPADLGRSDDLNVGQQVVAIGSPYELSGTVTSGIVSSLQRPVRAGGQDGTQATVLDAVQTDAAINPGNSGGPLVNMKGQVIGINSVIYSPGSASQSSAGSVGIGFAIPIDQARRTAEEIIDKGYATQTVLGVSVTDGPNGGALIGDVTGEPASGTDLKSGDVVTKVDNRSIDSADALVAAVRSNAPGDKVTLTVGDSNTIDVTLGGQRVGG</sequence>
<feature type="compositionally biased region" description="Basic and acidic residues" evidence="4">
    <location>
        <begin position="7"/>
        <end position="27"/>
    </location>
</feature>
<proteinExistence type="inferred from homology"/>
<evidence type="ECO:0000313" key="8">
    <source>
        <dbReference type="Proteomes" id="UP000294911"/>
    </source>
</evidence>
<dbReference type="SUPFAM" id="SSF50494">
    <property type="entry name" value="Trypsin-like serine proteases"/>
    <property type="match status" value="1"/>
</dbReference>
<comment type="caution">
    <text evidence="7">The sequence shown here is derived from an EMBL/GenBank/DDBJ whole genome shotgun (WGS) entry which is preliminary data.</text>
</comment>
<dbReference type="SMART" id="SM00228">
    <property type="entry name" value="PDZ"/>
    <property type="match status" value="1"/>
</dbReference>
<dbReference type="GO" id="GO:0004252">
    <property type="term" value="F:serine-type endopeptidase activity"/>
    <property type="evidence" value="ECO:0007669"/>
    <property type="project" value="InterPro"/>
</dbReference>
<evidence type="ECO:0000256" key="1">
    <source>
        <dbReference type="ARBA" id="ARBA00010541"/>
    </source>
</evidence>
<keyword evidence="3" id="KW-0378">Hydrolase</keyword>
<accession>A0A4R2QTI6</accession>
<dbReference type="InterPro" id="IPR009003">
    <property type="entry name" value="Peptidase_S1_PA"/>
</dbReference>
<dbReference type="Gene3D" id="2.40.10.10">
    <property type="entry name" value="Trypsin-like serine proteases"/>
    <property type="match status" value="2"/>
</dbReference>
<dbReference type="EMBL" id="SLXQ01000005">
    <property type="protein sequence ID" value="TCP53017.1"/>
    <property type="molecule type" value="Genomic_DNA"/>
</dbReference>
<dbReference type="GO" id="GO:0006508">
    <property type="term" value="P:proteolysis"/>
    <property type="evidence" value="ECO:0007669"/>
    <property type="project" value="UniProtKB-KW"/>
</dbReference>
<evidence type="ECO:0000256" key="2">
    <source>
        <dbReference type="ARBA" id="ARBA00022670"/>
    </source>
</evidence>
<dbReference type="InterPro" id="IPR043504">
    <property type="entry name" value="Peptidase_S1_PA_chymotrypsin"/>
</dbReference>
<protein>
    <submittedName>
        <fullName evidence="7">Putative serine protease PepD</fullName>
    </submittedName>
</protein>
<comment type="similarity">
    <text evidence="1">Belongs to the peptidase S1C family.</text>
</comment>
<organism evidence="7 8">
    <name type="scientific">Tamaricihabitans halophyticus</name>
    <dbReference type="NCBI Taxonomy" id="1262583"/>
    <lineage>
        <taxon>Bacteria</taxon>
        <taxon>Bacillati</taxon>
        <taxon>Actinomycetota</taxon>
        <taxon>Actinomycetes</taxon>
        <taxon>Pseudonocardiales</taxon>
        <taxon>Pseudonocardiaceae</taxon>
        <taxon>Tamaricihabitans</taxon>
    </lineage>
</organism>
<evidence type="ECO:0000259" key="6">
    <source>
        <dbReference type="PROSITE" id="PS50106"/>
    </source>
</evidence>
<dbReference type="Proteomes" id="UP000294911">
    <property type="component" value="Unassembled WGS sequence"/>
</dbReference>
<keyword evidence="5" id="KW-0472">Membrane</keyword>
<dbReference type="PANTHER" id="PTHR43343:SF3">
    <property type="entry name" value="PROTEASE DO-LIKE 8, CHLOROPLASTIC"/>
    <property type="match status" value="1"/>
</dbReference>
<dbReference type="PANTHER" id="PTHR43343">
    <property type="entry name" value="PEPTIDASE S12"/>
    <property type="match status" value="1"/>
</dbReference>
<feature type="compositionally biased region" description="Pro residues" evidence="4">
    <location>
        <begin position="63"/>
        <end position="73"/>
    </location>
</feature>
<name>A0A4R2QTI6_9PSEU</name>
<evidence type="ECO:0000256" key="5">
    <source>
        <dbReference type="SAM" id="Phobius"/>
    </source>
</evidence>
<dbReference type="AlphaFoldDB" id="A0A4R2QTI6"/>
<dbReference type="InterPro" id="IPR001478">
    <property type="entry name" value="PDZ"/>
</dbReference>
<dbReference type="SUPFAM" id="SSF50156">
    <property type="entry name" value="PDZ domain-like"/>
    <property type="match status" value="1"/>
</dbReference>
<evidence type="ECO:0000256" key="3">
    <source>
        <dbReference type="ARBA" id="ARBA00022801"/>
    </source>
</evidence>
<evidence type="ECO:0000313" key="7">
    <source>
        <dbReference type="EMBL" id="TCP53017.1"/>
    </source>
</evidence>
<keyword evidence="8" id="KW-1185">Reference proteome</keyword>
<dbReference type="InterPro" id="IPR051201">
    <property type="entry name" value="Chloro_Bact_Ser_Proteases"/>
</dbReference>
<keyword evidence="5" id="KW-0812">Transmembrane</keyword>
<evidence type="ECO:0000256" key="4">
    <source>
        <dbReference type="SAM" id="MobiDB-lite"/>
    </source>
</evidence>
<feature type="region of interest" description="Disordered" evidence="4">
    <location>
        <begin position="1"/>
        <end position="124"/>
    </location>
</feature>
<feature type="domain" description="PDZ" evidence="6">
    <location>
        <begin position="372"/>
        <end position="464"/>
    </location>
</feature>
<feature type="compositionally biased region" description="Low complexity" evidence="4">
    <location>
        <begin position="40"/>
        <end position="62"/>
    </location>
</feature>
<dbReference type="InterPro" id="IPR001940">
    <property type="entry name" value="Peptidase_S1C"/>
</dbReference>
<keyword evidence="5" id="KW-1133">Transmembrane helix</keyword>
<gene>
    <name evidence="7" type="ORF">EV191_10579</name>
</gene>
<dbReference type="Gene3D" id="2.30.42.10">
    <property type="match status" value="1"/>
</dbReference>
<keyword evidence="2 7" id="KW-0645">Protease</keyword>
<dbReference type="Pfam" id="PF13365">
    <property type="entry name" value="Trypsin_2"/>
    <property type="match status" value="1"/>
</dbReference>
<dbReference type="PRINTS" id="PR00834">
    <property type="entry name" value="PROTEASES2C"/>
</dbReference>
<dbReference type="InterPro" id="IPR036034">
    <property type="entry name" value="PDZ_sf"/>
</dbReference>
<dbReference type="Pfam" id="PF13180">
    <property type="entry name" value="PDZ_2"/>
    <property type="match status" value="1"/>
</dbReference>
<feature type="transmembrane region" description="Helical" evidence="5">
    <location>
        <begin position="129"/>
        <end position="152"/>
    </location>
</feature>
<dbReference type="PROSITE" id="PS50106">
    <property type="entry name" value="PDZ"/>
    <property type="match status" value="1"/>
</dbReference>
<feature type="region of interest" description="Disordered" evidence="4">
    <location>
        <begin position="157"/>
        <end position="182"/>
    </location>
</feature>
<reference evidence="7 8" key="1">
    <citation type="submission" date="2019-03" db="EMBL/GenBank/DDBJ databases">
        <title>Genomic Encyclopedia of Type Strains, Phase IV (KMG-IV): sequencing the most valuable type-strain genomes for metagenomic binning, comparative biology and taxonomic classification.</title>
        <authorList>
            <person name="Goeker M."/>
        </authorList>
    </citation>
    <scope>NUCLEOTIDE SEQUENCE [LARGE SCALE GENOMIC DNA]</scope>
    <source>
        <strain evidence="7 8">DSM 45765</strain>
    </source>
</reference>